<keyword evidence="4" id="KW-0479">Metal-binding</keyword>
<evidence type="ECO:0000256" key="7">
    <source>
        <dbReference type="ARBA" id="ARBA00022842"/>
    </source>
</evidence>
<keyword evidence="3" id="KW-0540">Nuclease</keyword>
<evidence type="ECO:0000256" key="2">
    <source>
        <dbReference type="ARBA" id="ARBA00001946"/>
    </source>
</evidence>
<reference evidence="13 14" key="1">
    <citation type="submission" date="2024-09" db="EMBL/GenBank/DDBJ databases">
        <title>Chromosome-scale assembly of Riccia sorocarpa.</title>
        <authorList>
            <person name="Paukszto L."/>
        </authorList>
    </citation>
    <scope>NUCLEOTIDE SEQUENCE [LARGE SCALE GENOMIC DNA]</scope>
    <source>
        <strain evidence="13">LP-2024</strain>
        <tissue evidence="13">Aerial parts of the thallus</tissue>
    </source>
</reference>
<evidence type="ECO:0000313" key="13">
    <source>
        <dbReference type="EMBL" id="KAL3682970.1"/>
    </source>
</evidence>
<dbReference type="PANTHER" id="PTHR14950">
    <property type="entry name" value="DICER-RELATED"/>
    <property type="match status" value="1"/>
</dbReference>
<dbReference type="SMART" id="SM00358">
    <property type="entry name" value="DSRM"/>
    <property type="match status" value="2"/>
</dbReference>
<dbReference type="PROSITE" id="PS50142">
    <property type="entry name" value="RNASE_3_2"/>
    <property type="match status" value="1"/>
</dbReference>
<organism evidence="13 14">
    <name type="scientific">Riccia sorocarpa</name>
    <dbReference type="NCBI Taxonomy" id="122646"/>
    <lineage>
        <taxon>Eukaryota</taxon>
        <taxon>Viridiplantae</taxon>
        <taxon>Streptophyta</taxon>
        <taxon>Embryophyta</taxon>
        <taxon>Marchantiophyta</taxon>
        <taxon>Marchantiopsida</taxon>
        <taxon>Marchantiidae</taxon>
        <taxon>Marchantiales</taxon>
        <taxon>Ricciaceae</taxon>
        <taxon>Riccia</taxon>
    </lineage>
</organism>
<evidence type="ECO:0000256" key="6">
    <source>
        <dbReference type="ARBA" id="ARBA00022801"/>
    </source>
</evidence>
<keyword evidence="6" id="KW-0378">Hydrolase</keyword>
<dbReference type="Pfam" id="PF00636">
    <property type="entry name" value="Ribonuclease_3"/>
    <property type="match status" value="1"/>
</dbReference>
<dbReference type="EMBL" id="JBJQOH010000006">
    <property type="protein sequence ID" value="KAL3682970.1"/>
    <property type="molecule type" value="Genomic_DNA"/>
</dbReference>
<dbReference type="CDD" id="cd00593">
    <property type="entry name" value="RIBOc"/>
    <property type="match status" value="1"/>
</dbReference>
<dbReference type="Pfam" id="PF00035">
    <property type="entry name" value="dsrm"/>
    <property type="match status" value="1"/>
</dbReference>
<keyword evidence="7" id="KW-0460">Magnesium</keyword>
<comment type="cofactor">
    <cofactor evidence="1">
        <name>Mn(2+)</name>
        <dbReference type="ChEBI" id="CHEBI:29035"/>
    </cofactor>
</comment>
<feature type="compositionally biased region" description="Polar residues" evidence="10">
    <location>
        <begin position="39"/>
        <end position="50"/>
    </location>
</feature>
<dbReference type="InterPro" id="IPR000999">
    <property type="entry name" value="RNase_III_dom"/>
</dbReference>
<keyword evidence="8 9" id="KW-0694">RNA-binding</keyword>
<dbReference type="Gene3D" id="1.10.1520.10">
    <property type="entry name" value="Ribonuclease III domain"/>
    <property type="match status" value="1"/>
</dbReference>
<dbReference type="Proteomes" id="UP001633002">
    <property type="component" value="Unassembled WGS sequence"/>
</dbReference>
<feature type="region of interest" description="Disordered" evidence="10">
    <location>
        <begin position="1"/>
        <end position="73"/>
    </location>
</feature>
<dbReference type="GO" id="GO:0003723">
    <property type="term" value="F:RNA binding"/>
    <property type="evidence" value="ECO:0007669"/>
    <property type="project" value="UniProtKB-UniRule"/>
</dbReference>
<dbReference type="PROSITE" id="PS50137">
    <property type="entry name" value="DS_RBD"/>
    <property type="match status" value="1"/>
</dbReference>
<evidence type="ECO:0000313" key="14">
    <source>
        <dbReference type="Proteomes" id="UP001633002"/>
    </source>
</evidence>
<feature type="compositionally biased region" description="Low complexity" evidence="10">
    <location>
        <begin position="59"/>
        <end position="71"/>
    </location>
</feature>
<dbReference type="SUPFAM" id="SSF54768">
    <property type="entry name" value="dsRNA-binding domain-like"/>
    <property type="match status" value="2"/>
</dbReference>
<feature type="domain" description="RNase III" evidence="12">
    <location>
        <begin position="93"/>
        <end position="240"/>
    </location>
</feature>
<evidence type="ECO:0000259" key="12">
    <source>
        <dbReference type="PROSITE" id="PS50142"/>
    </source>
</evidence>
<dbReference type="AlphaFoldDB" id="A0ABD3GXV3"/>
<keyword evidence="14" id="KW-1185">Reference proteome</keyword>
<dbReference type="GO" id="GO:0046872">
    <property type="term" value="F:metal ion binding"/>
    <property type="evidence" value="ECO:0007669"/>
    <property type="project" value="UniProtKB-KW"/>
</dbReference>
<evidence type="ECO:0000256" key="4">
    <source>
        <dbReference type="ARBA" id="ARBA00022723"/>
    </source>
</evidence>
<feature type="compositionally biased region" description="Polar residues" evidence="10">
    <location>
        <begin position="1"/>
        <end position="16"/>
    </location>
</feature>
<proteinExistence type="predicted"/>
<accession>A0ABD3GXV3</accession>
<feature type="domain" description="DRBM" evidence="11">
    <location>
        <begin position="266"/>
        <end position="330"/>
    </location>
</feature>
<dbReference type="SMART" id="SM00535">
    <property type="entry name" value="RIBOc"/>
    <property type="match status" value="1"/>
</dbReference>
<evidence type="ECO:0000259" key="11">
    <source>
        <dbReference type="PROSITE" id="PS50137"/>
    </source>
</evidence>
<name>A0ABD3GXV3_9MARC</name>
<dbReference type="FunFam" id="1.10.1520.10:FF:000004">
    <property type="entry name" value="Endoribonuclease dicer-like 1"/>
    <property type="match status" value="1"/>
</dbReference>
<gene>
    <name evidence="13" type="ORF">R1sor_000992</name>
</gene>
<evidence type="ECO:0000256" key="8">
    <source>
        <dbReference type="ARBA" id="ARBA00022884"/>
    </source>
</evidence>
<evidence type="ECO:0000256" key="3">
    <source>
        <dbReference type="ARBA" id="ARBA00022722"/>
    </source>
</evidence>
<evidence type="ECO:0000256" key="5">
    <source>
        <dbReference type="ARBA" id="ARBA00022759"/>
    </source>
</evidence>
<evidence type="ECO:0000256" key="10">
    <source>
        <dbReference type="SAM" id="MobiDB-lite"/>
    </source>
</evidence>
<evidence type="ECO:0000256" key="1">
    <source>
        <dbReference type="ARBA" id="ARBA00001936"/>
    </source>
</evidence>
<dbReference type="GO" id="GO:0016787">
    <property type="term" value="F:hydrolase activity"/>
    <property type="evidence" value="ECO:0007669"/>
    <property type="project" value="UniProtKB-KW"/>
</dbReference>
<dbReference type="SUPFAM" id="SSF69065">
    <property type="entry name" value="RNase III domain-like"/>
    <property type="match status" value="1"/>
</dbReference>
<dbReference type="InterPro" id="IPR014720">
    <property type="entry name" value="dsRBD_dom"/>
</dbReference>
<evidence type="ECO:0000256" key="9">
    <source>
        <dbReference type="PROSITE-ProRule" id="PRU00266"/>
    </source>
</evidence>
<feature type="compositionally biased region" description="Basic and acidic residues" evidence="10">
    <location>
        <begin position="25"/>
        <end position="38"/>
    </location>
</feature>
<protein>
    <submittedName>
        <fullName evidence="13">Uncharacterized protein</fullName>
    </submittedName>
</protein>
<dbReference type="InterPro" id="IPR036389">
    <property type="entry name" value="RNase_III_sf"/>
</dbReference>
<dbReference type="Gene3D" id="3.30.160.20">
    <property type="match status" value="2"/>
</dbReference>
<sequence>MQLTDHTPKKPNNQPDPRSPWELVRVADPHASHTDSKGSFRNLRSPTQAVGSEHEGRTSPISSSISEPAEAMNGSEGLQIRGVSEGENYDVNFAELEATLGYTFHLRSLLAQAVTHPSCLSASGCYPRLEFVGDAVLNHLIADYFFVKYQDLDTGRLTELRQATVNNENFARIALKYRFHHHLRHESASLLSKINAFSENIKTELDKPGINSFGLGDIRAPKVLGDILESIAGAVYVDSGLNGETVWQVFEPLLQPLLTPDMLPRHPISELQERCQQSVDELRYHSYRRDPLTFVVEVFVNEELIATATNPKKKVAQKLAARNALIVLNRRDESAEATAEDGSISEFINHVNRKAQANMPIALDQLQIRASLSEKRNYKQILYELCLSNKWSSEFRCVSEVRIAHVRKFTFLVRVFRDQEWKDYVGEPMPSIGRAKDSAAARYLQFHLQTLRC</sequence>
<dbReference type="PANTHER" id="PTHR14950:SF37">
    <property type="entry name" value="ENDORIBONUCLEASE DICER"/>
    <property type="match status" value="1"/>
</dbReference>
<comment type="caution">
    <text evidence="13">The sequence shown here is derived from an EMBL/GenBank/DDBJ whole genome shotgun (WGS) entry which is preliminary data.</text>
</comment>
<keyword evidence="5" id="KW-0255">Endonuclease</keyword>
<dbReference type="GO" id="GO:0004519">
    <property type="term" value="F:endonuclease activity"/>
    <property type="evidence" value="ECO:0007669"/>
    <property type="project" value="UniProtKB-KW"/>
</dbReference>
<comment type="cofactor">
    <cofactor evidence="2">
        <name>Mg(2+)</name>
        <dbReference type="ChEBI" id="CHEBI:18420"/>
    </cofactor>
</comment>